<reference evidence="2 3" key="1">
    <citation type="journal article" date="2016" name="Nat. Commun.">
        <title>Thousands of microbial genomes shed light on interconnected biogeochemical processes in an aquifer system.</title>
        <authorList>
            <person name="Anantharaman K."/>
            <person name="Brown C.T."/>
            <person name="Hug L.A."/>
            <person name="Sharon I."/>
            <person name="Castelle C.J."/>
            <person name="Probst A.J."/>
            <person name="Thomas B.C."/>
            <person name="Singh A."/>
            <person name="Wilkins M.J."/>
            <person name="Karaoz U."/>
            <person name="Brodie E.L."/>
            <person name="Williams K.H."/>
            <person name="Hubbard S.S."/>
            <person name="Banfield J.F."/>
        </authorList>
    </citation>
    <scope>NUCLEOTIDE SEQUENCE [LARGE SCALE GENOMIC DNA]</scope>
</reference>
<accession>A0A1F4SF32</accession>
<organism evidence="2 3">
    <name type="scientific">candidate division WOR-1 bacterium RIFOXYB2_FULL_37_13</name>
    <dbReference type="NCBI Taxonomy" id="1802579"/>
    <lineage>
        <taxon>Bacteria</taxon>
        <taxon>Bacillati</taxon>
        <taxon>Saganbacteria</taxon>
    </lineage>
</organism>
<keyword evidence="1" id="KW-0732">Signal</keyword>
<evidence type="ECO:0008006" key="4">
    <source>
        <dbReference type="Google" id="ProtNLM"/>
    </source>
</evidence>
<dbReference type="STRING" id="1802579.A2310_03280"/>
<dbReference type="NCBIfam" id="TIGR04183">
    <property type="entry name" value="Por_Secre_tail"/>
    <property type="match status" value="1"/>
</dbReference>
<feature type="signal peptide" evidence="1">
    <location>
        <begin position="1"/>
        <end position="25"/>
    </location>
</feature>
<proteinExistence type="predicted"/>
<comment type="caution">
    <text evidence="2">The sequence shown here is derived from an EMBL/GenBank/DDBJ whole genome shotgun (WGS) entry which is preliminary data.</text>
</comment>
<dbReference type="Gene3D" id="2.60.40.10">
    <property type="entry name" value="Immunoglobulins"/>
    <property type="match status" value="1"/>
</dbReference>
<protein>
    <recommendedName>
        <fullName evidence="4">FlgD Ig-like domain-containing protein</fullName>
    </recommendedName>
</protein>
<evidence type="ECO:0000256" key="1">
    <source>
        <dbReference type="SAM" id="SignalP"/>
    </source>
</evidence>
<evidence type="ECO:0000313" key="3">
    <source>
        <dbReference type="Proteomes" id="UP000178417"/>
    </source>
</evidence>
<evidence type="ECO:0000313" key="2">
    <source>
        <dbReference type="EMBL" id="OGC19017.1"/>
    </source>
</evidence>
<feature type="chain" id="PRO_5009514389" description="FlgD Ig-like domain-containing protein" evidence="1">
    <location>
        <begin position="26"/>
        <end position="335"/>
    </location>
</feature>
<dbReference type="EMBL" id="MEUB01000062">
    <property type="protein sequence ID" value="OGC19017.1"/>
    <property type="molecule type" value="Genomic_DNA"/>
</dbReference>
<sequence>MKNMIKKIFFIFTIIILLGFNKAFADTIPPAASFIPFNLNMTTDNTPTLTGIATDEESIITSIECRIDGGAFTPATVGILDSSTEAFSFKSPIALVRGIILHTAEVKCTDSANNVDSTNFASYSFYVVGDRPEIVITSGGEKIISGDPVDLSPSFEVKVISNKGLTVYPLRAFIDNIFQENLTKVVDADNLGIITALYNPTLLDGTHSLKVDMTDNLGNITTREVIGLVVQSGQEISLQGDPLSFPNPYNGVGNVNLSYVLSKDSNVALTIYDLMGNQLSKQNYSNGQNGGKAGYNEVTWDGKTTGGADLGNGIYIYLIVADGKVAGKGKLTIVR</sequence>
<dbReference type="Proteomes" id="UP000178417">
    <property type="component" value="Unassembled WGS sequence"/>
</dbReference>
<dbReference type="InterPro" id="IPR013783">
    <property type="entry name" value="Ig-like_fold"/>
</dbReference>
<gene>
    <name evidence="2" type="ORF">A2310_03280</name>
</gene>
<dbReference type="AlphaFoldDB" id="A0A1F4SF32"/>
<dbReference type="InterPro" id="IPR026444">
    <property type="entry name" value="Secre_tail"/>
</dbReference>
<dbReference type="Gene3D" id="2.60.40.4070">
    <property type="match status" value="1"/>
</dbReference>
<name>A0A1F4SF32_UNCSA</name>